<name>A0A9P1KHD3_9CYAN</name>
<dbReference type="InterPro" id="IPR010982">
    <property type="entry name" value="Lambda_DNA-bd_dom_sf"/>
</dbReference>
<accession>A0A9P1KHD3</accession>
<keyword evidence="3" id="KW-0804">Transcription</keyword>
<dbReference type="EMBL" id="FO818640">
    <property type="protein sequence ID" value="CDM97043.1"/>
    <property type="molecule type" value="Genomic_DNA"/>
</dbReference>
<dbReference type="PANTHER" id="PTHR46797">
    <property type="entry name" value="HTH-TYPE TRANSCRIPTIONAL REGULATOR"/>
    <property type="match status" value="1"/>
</dbReference>
<protein>
    <submittedName>
        <fullName evidence="5">Transcriptional regulator</fullName>
    </submittedName>
</protein>
<dbReference type="SUPFAM" id="SSF47413">
    <property type="entry name" value="lambda repressor-like DNA-binding domains"/>
    <property type="match status" value="1"/>
</dbReference>
<gene>
    <name evidence="5" type="ORF">ARTHRO_50003</name>
    <name evidence="6" type="ORF">ARTHRO_50010</name>
</gene>
<keyword evidence="1" id="KW-0805">Transcription regulation</keyword>
<evidence type="ECO:0000256" key="1">
    <source>
        <dbReference type="ARBA" id="ARBA00023015"/>
    </source>
</evidence>
<evidence type="ECO:0000313" key="6">
    <source>
        <dbReference type="EMBL" id="CDM97043.1"/>
    </source>
</evidence>
<dbReference type="Gene3D" id="1.10.260.40">
    <property type="entry name" value="lambda repressor-like DNA-binding domains"/>
    <property type="match status" value="1"/>
</dbReference>
<dbReference type="Pfam" id="PF01381">
    <property type="entry name" value="HTH_3"/>
    <property type="match status" value="1"/>
</dbReference>
<evidence type="ECO:0000256" key="3">
    <source>
        <dbReference type="ARBA" id="ARBA00023163"/>
    </source>
</evidence>
<organism evidence="5 7">
    <name type="scientific">Limnospira indica PCC 8005</name>
    <dbReference type="NCBI Taxonomy" id="376219"/>
    <lineage>
        <taxon>Bacteria</taxon>
        <taxon>Bacillati</taxon>
        <taxon>Cyanobacteriota</taxon>
        <taxon>Cyanophyceae</taxon>
        <taxon>Oscillatoriophycideae</taxon>
        <taxon>Oscillatoriales</taxon>
        <taxon>Sirenicapillariaceae</taxon>
        <taxon>Limnospira</taxon>
    </lineage>
</organism>
<proteinExistence type="predicted"/>
<keyword evidence="2" id="KW-0238">DNA-binding</keyword>
<dbReference type="GO" id="GO:0003677">
    <property type="term" value="F:DNA binding"/>
    <property type="evidence" value="ECO:0007669"/>
    <property type="project" value="UniProtKB-KW"/>
</dbReference>
<reference evidence="5 7" key="1">
    <citation type="submission" date="2014-02" db="EMBL/GenBank/DDBJ databases">
        <authorList>
            <person name="Genoscope - CEA"/>
        </authorList>
    </citation>
    <scope>NUCLEOTIDE SEQUENCE [LARGE SCALE GENOMIC DNA]</scope>
    <source>
        <strain evidence="5 7">PCC 8005</strain>
    </source>
</reference>
<dbReference type="GO" id="GO:0003700">
    <property type="term" value="F:DNA-binding transcription factor activity"/>
    <property type="evidence" value="ECO:0007669"/>
    <property type="project" value="TreeGrafter"/>
</dbReference>
<dbReference type="SMART" id="SM00530">
    <property type="entry name" value="HTH_XRE"/>
    <property type="match status" value="1"/>
</dbReference>
<evidence type="ECO:0000256" key="2">
    <source>
        <dbReference type="ARBA" id="ARBA00023125"/>
    </source>
</evidence>
<dbReference type="CDD" id="cd00093">
    <property type="entry name" value="HTH_XRE"/>
    <property type="match status" value="1"/>
</dbReference>
<dbReference type="PROSITE" id="PS50943">
    <property type="entry name" value="HTH_CROC1"/>
    <property type="match status" value="1"/>
</dbReference>
<dbReference type="InterPro" id="IPR050807">
    <property type="entry name" value="TransReg_Diox_bact_type"/>
</dbReference>
<dbReference type="GO" id="GO:0005829">
    <property type="term" value="C:cytosol"/>
    <property type="evidence" value="ECO:0007669"/>
    <property type="project" value="TreeGrafter"/>
</dbReference>
<evidence type="ECO:0000313" key="7">
    <source>
        <dbReference type="Proteomes" id="UP000032946"/>
    </source>
</evidence>
<dbReference type="Proteomes" id="UP000032946">
    <property type="component" value="Chromosome"/>
</dbReference>
<feature type="domain" description="HTH cro/C1-type" evidence="4">
    <location>
        <begin position="30"/>
        <end position="84"/>
    </location>
</feature>
<keyword evidence="7" id="KW-1185">Reference proteome</keyword>
<dbReference type="AlphaFoldDB" id="A0A9P1KHD3"/>
<dbReference type="PANTHER" id="PTHR46797:SF23">
    <property type="entry name" value="HTH-TYPE TRANSCRIPTIONAL REGULATOR SUTR"/>
    <property type="match status" value="1"/>
</dbReference>
<evidence type="ECO:0000259" key="4">
    <source>
        <dbReference type="PROSITE" id="PS50943"/>
    </source>
</evidence>
<dbReference type="EMBL" id="FO818640">
    <property type="protein sequence ID" value="CDM97036.1"/>
    <property type="molecule type" value="Genomic_DNA"/>
</dbReference>
<dbReference type="InterPro" id="IPR001387">
    <property type="entry name" value="Cro/C1-type_HTH"/>
</dbReference>
<evidence type="ECO:0000313" key="5">
    <source>
        <dbReference type="EMBL" id="CDM97036.1"/>
    </source>
</evidence>
<sequence length="87" mass="10150">MYGHHYLYYIGYVSYQNMPSSARNIFAKRLKQIRKMRGLSQENLADIAGLHRTYVGSVERGERNVSIDNMERLAKALDVEITELLRE</sequence>